<dbReference type="RefSeq" id="WP_132819709.1">
    <property type="nucleotide sequence ID" value="NZ_SMKI01000238.1"/>
</dbReference>
<dbReference type="AlphaFoldDB" id="A0A4R4T6A0"/>
<gene>
    <name evidence="2" type="ORF">E1283_21270</name>
</gene>
<dbReference type="OrthoDB" id="4305287at2"/>
<name>A0A4R4T6A0_9ACTN</name>
<evidence type="ECO:0000313" key="3">
    <source>
        <dbReference type="Proteomes" id="UP000295345"/>
    </source>
</evidence>
<keyword evidence="3" id="KW-1185">Reference proteome</keyword>
<feature type="region of interest" description="Disordered" evidence="1">
    <location>
        <begin position="107"/>
        <end position="140"/>
    </location>
</feature>
<proteinExistence type="predicted"/>
<feature type="compositionally biased region" description="Polar residues" evidence="1">
    <location>
        <begin position="109"/>
        <end position="128"/>
    </location>
</feature>
<dbReference type="EMBL" id="SMKI01000238">
    <property type="protein sequence ID" value="TDC72618.1"/>
    <property type="molecule type" value="Genomic_DNA"/>
</dbReference>
<comment type="caution">
    <text evidence="2">The sequence shown here is derived from an EMBL/GenBank/DDBJ whole genome shotgun (WGS) entry which is preliminary data.</text>
</comment>
<sequence>MFGFAADPRALDDLRTAPARIRDLALLALQDLVHGEQRGARLGVRAGVDLTGHRKLYVDPKAEWRIVYAERPAPANATHAGEIFLLAVGPRDGHAVYNSAAHRLGRTAPASSAARQLSGRSAAPTTSRHWLPSPRTEIPR</sequence>
<accession>A0A4R4T6A0</accession>
<reference evidence="2 3" key="1">
    <citation type="submission" date="2019-03" db="EMBL/GenBank/DDBJ databases">
        <title>Draft genome sequences of novel Actinobacteria.</title>
        <authorList>
            <person name="Sahin N."/>
            <person name="Ay H."/>
            <person name="Saygin H."/>
        </authorList>
    </citation>
    <scope>NUCLEOTIDE SEQUENCE [LARGE SCALE GENOMIC DNA]</scope>
    <source>
        <strain evidence="2 3">DSM 41900</strain>
    </source>
</reference>
<protein>
    <submittedName>
        <fullName evidence="2">Uncharacterized protein</fullName>
    </submittedName>
</protein>
<dbReference type="Proteomes" id="UP000295345">
    <property type="component" value="Unassembled WGS sequence"/>
</dbReference>
<evidence type="ECO:0000313" key="2">
    <source>
        <dbReference type="EMBL" id="TDC72618.1"/>
    </source>
</evidence>
<organism evidence="2 3">
    <name type="scientific">Streptomyces hainanensis</name>
    <dbReference type="NCBI Taxonomy" id="402648"/>
    <lineage>
        <taxon>Bacteria</taxon>
        <taxon>Bacillati</taxon>
        <taxon>Actinomycetota</taxon>
        <taxon>Actinomycetes</taxon>
        <taxon>Kitasatosporales</taxon>
        <taxon>Streptomycetaceae</taxon>
        <taxon>Streptomyces</taxon>
    </lineage>
</organism>
<evidence type="ECO:0000256" key="1">
    <source>
        <dbReference type="SAM" id="MobiDB-lite"/>
    </source>
</evidence>